<proteinExistence type="predicted"/>
<dbReference type="Proteomes" id="UP000734218">
    <property type="component" value="Unassembled WGS sequence"/>
</dbReference>
<protein>
    <submittedName>
        <fullName evidence="2">Heme A synthase</fullName>
    </submittedName>
</protein>
<keyword evidence="1" id="KW-0812">Transmembrane</keyword>
<feature type="transmembrane region" description="Helical" evidence="1">
    <location>
        <begin position="51"/>
        <end position="72"/>
    </location>
</feature>
<evidence type="ECO:0000256" key="1">
    <source>
        <dbReference type="SAM" id="Phobius"/>
    </source>
</evidence>
<keyword evidence="1" id="KW-0472">Membrane</keyword>
<dbReference type="EMBL" id="JAATJE010000002">
    <property type="protein sequence ID" value="NJC35252.1"/>
    <property type="molecule type" value="Genomic_DNA"/>
</dbReference>
<keyword evidence="3" id="KW-1185">Reference proteome</keyword>
<evidence type="ECO:0000313" key="3">
    <source>
        <dbReference type="Proteomes" id="UP000734218"/>
    </source>
</evidence>
<accession>A0ABX0XRE7</accession>
<name>A0ABX0XRE7_9SPHN</name>
<evidence type="ECO:0000313" key="2">
    <source>
        <dbReference type="EMBL" id="NJC35252.1"/>
    </source>
</evidence>
<sequence>MSAVGTGARRRWARRGDVVLRVLAAVPVGYAVASLWAMALARTLPGGPSEATIWATLIAFVVCAVAAMGAFAARSGVRAMAVLMLLGGIAAAIAWMAAGPVVAA</sequence>
<feature type="transmembrane region" description="Helical" evidence="1">
    <location>
        <begin position="79"/>
        <end position="98"/>
    </location>
</feature>
<organism evidence="2 3">
    <name type="scientific">Sphingomonas jejuensis</name>
    <dbReference type="NCBI Taxonomy" id="904715"/>
    <lineage>
        <taxon>Bacteria</taxon>
        <taxon>Pseudomonadati</taxon>
        <taxon>Pseudomonadota</taxon>
        <taxon>Alphaproteobacteria</taxon>
        <taxon>Sphingomonadales</taxon>
        <taxon>Sphingomonadaceae</taxon>
        <taxon>Sphingomonas</taxon>
    </lineage>
</organism>
<reference evidence="2 3" key="1">
    <citation type="submission" date="2020-03" db="EMBL/GenBank/DDBJ databases">
        <title>Genomic Encyclopedia of Type Strains, Phase IV (KMG-IV): sequencing the most valuable type-strain genomes for metagenomic binning, comparative biology and taxonomic classification.</title>
        <authorList>
            <person name="Goeker M."/>
        </authorList>
    </citation>
    <scope>NUCLEOTIDE SEQUENCE [LARGE SCALE GENOMIC DNA]</scope>
    <source>
        <strain evidence="2 3">DSM 27651</strain>
    </source>
</reference>
<keyword evidence="1" id="KW-1133">Transmembrane helix</keyword>
<dbReference type="RefSeq" id="WP_167955997.1">
    <property type="nucleotide sequence ID" value="NZ_JAATJE010000002.1"/>
</dbReference>
<gene>
    <name evidence="2" type="ORF">GGR88_002766</name>
</gene>
<comment type="caution">
    <text evidence="2">The sequence shown here is derived from an EMBL/GenBank/DDBJ whole genome shotgun (WGS) entry which is preliminary data.</text>
</comment>
<feature type="transmembrane region" description="Helical" evidence="1">
    <location>
        <begin position="18"/>
        <end position="39"/>
    </location>
</feature>